<dbReference type="EMBL" id="CP003537">
    <property type="protein sequence ID" value="AGH95307.1"/>
    <property type="molecule type" value="Genomic_DNA"/>
</dbReference>
<dbReference type="KEGG" id="bex:A11Q_1091"/>
<dbReference type="OrthoDB" id="5294490at2"/>
<organism evidence="2 3">
    <name type="scientific">Pseudobdellovibrio exovorus JSS</name>
    <dbReference type="NCBI Taxonomy" id="1184267"/>
    <lineage>
        <taxon>Bacteria</taxon>
        <taxon>Pseudomonadati</taxon>
        <taxon>Bdellovibrionota</taxon>
        <taxon>Bdellovibrionia</taxon>
        <taxon>Bdellovibrionales</taxon>
        <taxon>Pseudobdellovibrionaceae</taxon>
        <taxon>Pseudobdellovibrio</taxon>
    </lineage>
</organism>
<evidence type="ECO:0008006" key="4">
    <source>
        <dbReference type="Google" id="ProtNLM"/>
    </source>
</evidence>
<dbReference type="STRING" id="1184267.A11Q_1091"/>
<dbReference type="PROSITE" id="PS51257">
    <property type="entry name" value="PROKAR_LIPOPROTEIN"/>
    <property type="match status" value="1"/>
</dbReference>
<dbReference type="Proteomes" id="UP000012040">
    <property type="component" value="Chromosome"/>
</dbReference>
<feature type="signal peptide" evidence="1">
    <location>
        <begin position="1"/>
        <end position="21"/>
    </location>
</feature>
<name>M4V7D4_9BACT</name>
<proteinExistence type="predicted"/>
<keyword evidence="1" id="KW-0732">Signal</keyword>
<evidence type="ECO:0000313" key="2">
    <source>
        <dbReference type="EMBL" id="AGH95307.1"/>
    </source>
</evidence>
<dbReference type="AlphaFoldDB" id="M4V7D4"/>
<protein>
    <recommendedName>
        <fullName evidence="4">Lipoprotein</fullName>
    </recommendedName>
</protein>
<gene>
    <name evidence="2" type="ORF">A11Q_1091</name>
</gene>
<keyword evidence="3" id="KW-1185">Reference proteome</keyword>
<dbReference type="HOGENOM" id="CLU_1313401_0_0_7"/>
<dbReference type="RefSeq" id="WP_015469797.1">
    <property type="nucleotide sequence ID" value="NC_020813.1"/>
</dbReference>
<evidence type="ECO:0000256" key="1">
    <source>
        <dbReference type="SAM" id="SignalP"/>
    </source>
</evidence>
<accession>M4V7D4</accession>
<reference evidence="2 3" key="1">
    <citation type="journal article" date="2013" name="ISME J.">
        <title>By their genes ye shall know them: genomic signatures of predatory bacteria.</title>
        <authorList>
            <person name="Pasternak Z."/>
            <person name="Pietrokovski S."/>
            <person name="Rotem O."/>
            <person name="Gophna U."/>
            <person name="Lurie-Weinberger M.N."/>
            <person name="Jurkevitch E."/>
        </authorList>
    </citation>
    <scope>NUCLEOTIDE SEQUENCE [LARGE SCALE GENOMIC DNA]</scope>
    <source>
        <strain evidence="2 3">JSS</strain>
    </source>
</reference>
<feature type="chain" id="PRO_5004059927" description="Lipoprotein" evidence="1">
    <location>
        <begin position="22"/>
        <end position="209"/>
    </location>
</feature>
<dbReference type="eggNOG" id="ENOG5031V60">
    <property type="taxonomic scope" value="Bacteria"/>
</dbReference>
<dbReference type="PATRIC" id="fig|1184267.3.peg.1104"/>
<sequence length="209" mass="21780">MKKLICLMALSLLAACSPQKSSVKSNINTTTATISGTPMGQCTTSVSSIGIIYDQTSYNFESQVKGLLSATLSPNEVGSISGMANAATGVRFSGLVKLDGSGNVVGSQSSFKITVYDSIWQMNQTASNLIEISFTAAKGATISGQFNTQTGDGYLSLQDQYGVVRLTGKIDAQSFSGTVSYQNSVSVVGGQPASGNLGQFYIARCALFQ</sequence>
<evidence type="ECO:0000313" key="3">
    <source>
        <dbReference type="Proteomes" id="UP000012040"/>
    </source>
</evidence>